<protein>
    <submittedName>
        <fullName evidence="1">Uncharacterized protein</fullName>
    </submittedName>
</protein>
<sequence length="43" mass="5051">MKKHLRVLFLYPKMVVTLVNHCAINLLDGCYRIIRLYPFEGTA</sequence>
<accession>A0A8T0C7B8</accession>
<comment type="caution">
    <text evidence="1">The sequence shown here is derived from an EMBL/GenBank/DDBJ whole genome shotgun (WGS) entry which is preliminary data.</text>
</comment>
<reference evidence="1 2" key="1">
    <citation type="journal article" date="2012" name="J. Bacteriol.">
        <title>Genome sequence of the cycloprodigiosin-producing bacterial strain Pseudoalteromonas rubra ATCC 29570(T).</title>
        <authorList>
            <person name="Xie B.B."/>
            <person name="Shu Y.L."/>
            <person name="Qin Q.L."/>
            <person name="Rong J.C."/>
            <person name="Zhang X.Y."/>
            <person name="Chen X.L."/>
            <person name="Zhou B.C."/>
            <person name="Zhang Y.Z."/>
        </authorList>
    </citation>
    <scope>NUCLEOTIDE SEQUENCE [LARGE SCALE GENOMIC DNA]</scope>
    <source>
        <strain evidence="1 2">DSM 6842</strain>
    </source>
</reference>
<gene>
    <name evidence="1" type="ORF">PRUB_a1284</name>
</gene>
<dbReference type="AlphaFoldDB" id="A0A8T0C7B8"/>
<evidence type="ECO:0000313" key="1">
    <source>
        <dbReference type="EMBL" id="KAF7786654.1"/>
    </source>
</evidence>
<proteinExistence type="predicted"/>
<evidence type="ECO:0000313" key="2">
    <source>
        <dbReference type="Proteomes" id="UP000016480"/>
    </source>
</evidence>
<name>A0A8T0C7B8_9GAMM</name>
<dbReference type="EMBL" id="AHCD03000035">
    <property type="protein sequence ID" value="KAF7786654.1"/>
    <property type="molecule type" value="Genomic_DNA"/>
</dbReference>
<dbReference type="Proteomes" id="UP000016480">
    <property type="component" value="Unassembled WGS sequence"/>
</dbReference>
<organism evidence="1 2">
    <name type="scientific">Pseudoalteromonas rubra</name>
    <dbReference type="NCBI Taxonomy" id="43658"/>
    <lineage>
        <taxon>Bacteria</taxon>
        <taxon>Pseudomonadati</taxon>
        <taxon>Pseudomonadota</taxon>
        <taxon>Gammaproteobacteria</taxon>
        <taxon>Alteromonadales</taxon>
        <taxon>Pseudoalteromonadaceae</taxon>
        <taxon>Pseudoalteromonas</taxon>
    </lineage>
</organism>